<feature type="compositionally biased region" description="Basic residues" evidence="1">
    <location>
        <begin position="110"/>
        <end position="122"/>
    </location>
</feature>
<protein>
    <submittedName>
        <fullName evidence="3">Sterile alpha motif domain-containing protein 1-like</fullName>
    </submittedName>
</protein>
<feature type="compositionally biased region" description="Low complexity" evidence="1">
    <location>
        <begin position="174"/>
        <end position="183"/>
    </location>
</feature>
<accession>A0ABM4MRD8</accession>
<dbReference type="GeneID" id="139080181"/>
<sequence>MRGDEPAAGAVAALPAAALRGNTKGGGGRRRQVPGRPEVCPAAAPLRAPRRARWSPPAAAAESPPRRVSPTHLHGGVSACGARGTRARPRHLSARRSALPSLRPAPARGPRPRPQARARRRAPSLPEEAAGLRRTPAVPGAEGRARVSPAARAAAYLGGGGGRRGAGSGRPDSEFSSKAPSRSSKAALMLSRYELGRCLSVSPSLTRPRVPHRALWMLLKETSPTLTAQPPFQEAKME</sequence>
<feature type="compositionally biased region" description="Low complexity" evidence="1">
    <location>
        <begin position="146"/>
        <end position="156"/>
    </location>
</feature>
<feature type="compositionally biased region" description="Low complexity" evidence="1">
    <location>
        <begin position="95"/>
        <end position="106"/>
    </location>
</feature>
<gene>
    <name evidence="3" type="primary">LOC139080181</name>
</gene>
<name>A0ABM4MRD8_EQUPR</name>
<keyword evidence="2" id="KW-1185">Reference proteome</keyword>
<dbReference type="Proteomes" id="UP001652662">
    <property type="component" value="Chromosome 29"/>
</dbReference>
<feature type="compositionally biased region" description="Gly residues" evidence="1">
    <location>
        <begin position="157"/>
        <end position="168"/>
    </location>
</feature>
<evidence type="ECO:0000313" key="2">
    <source>
        <dbReference type="Proteomes" id="UP001652662"/>
    </source>
</evidence>
<organism evidence="2 3">
    <name type="scientific">Equus przewalskii</name>
    <name type="common">Przewalski's horse</name>
    <name type="synonym">Equus caballus przewalskii</name>
    <dbReference type="NCBI Taxonomy" id="9798"/>
    <lineage>
        <taxon>Eukaryota</taxon>
        <taxon>Metazoa</taxon>
        <taxon>Chordata</taxon>
        <taxon>Craniata</taxon>
        <taxon>Vertebrata</taxon>
        <taxon>Euteleostomi</taxon>
        <taxon>Mammalia</taxon>
        <taxon>Eutheria</taxon>
        <taxon>Laurasiatheria</taxon>
        <taxon>Perissodactyla</taxon>
        <taxon>Equidae</taxon>
        <taxon>Equus</taxon>
    </lineage>
</organism>
<evidence type="ECO:0000256" key="1">
    <source>
        <dbReference type="SAM" id="MobiDB-lite"/>
    </source>
</evidence>
<feature type="compositionally biased region" description="Low complexity" evidence="1">
    <location>
        <begin position="1"/>
        <end position="19"/>
    </location>
</feature>
<feature type="compositionally biased region" description="Basic residues" evidence="1">
    <location>
        <begin position="85"/>
        <end position="94"/>
    </location>
</feature>
<dbReference type="RefSeq" id="XP_070455258.1">
    <property type="nucleotide sequence ID" value="XM_070599157.1"/>
</dbReference>
<proteinExistence type="predicted"/>
<evidence type="ECO:0000313" key="3">
    <source>
        <dbReference type="RefSeq" id="XP_070455258.1"/>
    </source>
</evidence>
<feature type="compositionally biased region" description="Low complexity" evidence="1">
    <location>
        <begin position="54"/>
        <end position="70"/>
    </location>
</feature>
<reference evidence="3" key="1">
    <citation type="submission" date="2025-08" db="UniProtKB">
        <authorList>
            <consortium name="RefSeq"/>
        </authorList>
    </citation>
    <scope>IDENTIFICATION</scope>
    <source>
        <tissue evidence="3">Blood</tissue>
    </source>
</reference>
<feature type="region of interest" description="Disordered" evidence="1">
    <location>
        <begin position="1"/>
        <end position="183"/>
    </location>
</feature>